<dbReference type="SUPFAM" id="SSF53448">
    <property type="entry name" value="Nucleotide-diphospho-sugar transferases"/>
    <property type="match status" value="1"/>
</dbReference>
<dbReference type="Pfam" id="PF00535">
    <property type="entry name" value="Glycos_transf_2"/>
    <property type="match status" value="1"/>
</dbReference>
<name>A0A0M4SJU1_9NOSO</name>
<reference evidence="2 3" key="2">
    <citation type="journal article" date="2016" name="Genome Announc.">
        <title>Draft Genome Sequence of the N2-Fixing Cyanobacterium Nostoc piscinale CENA21, Isolated from the Brazilian Amazon Floodplain.</title>
        <authorList>
            <person name="Leao T."/>
            <person name="Guimaraes P.I."/>
            <person name="de Melo A.G."/>
            <person name="Ramos R.T."/>
            <person name="Leao P.N."/>
            <person name="Silva A."/>
            <person name="Fiore M.F."/>
            <person name="Schneider M.P."/>
        </authorList>
    </citation>
    <scope>NUCLEOTIDE SEQUENCE [LARGE SCALE GENOMIC DNA]</scope>
    <source>
        <strain evidence="2 3">CENA21</strain>
    </source>
</reference>
<gene>
    <name evidence="2" type="ORF">ACX27_08750</name>
</gene>
<dbReference type="RefSeq" id="WP_062291030.1">
    <property type="nucleotide sequence ID" value="NZ_CP012036.1"/>
</dbReference>
<dbReference type="STRING" id="224013.ACX27_08750"/>
<accession>A0A0M4SJU1</accession>
<dbReference type="InterPro" id="IPR029044">
    <property type="entry name" value="Nucleotide-diphossugar_trans"/>
</dbReference>
<dbReference type="GO" id="GO:0016758">
    <property type="term" value="F:hexosyltransferase activity"/>
    <property type="evidence" value="ECO:0007669"/>
    <property type="project" value="UniProtKB-ARBA"/>
</dbReference>
<dbReference type="AlphaFoldDB" id="A0A0M4SJU1"/>
<keyword evidence="3" id="KW-1185">Reference proteome</keyword>
<proteinExistence type="predicted"/>
<dbReference type="KEGG" id="npz:ACX27_08750"/>
<feature type="domain" description="Glycosyltransferase 2-like" evidence="1">
    <location>
        <begin position="5"/>
        <end position="160"/>
    </location>
</feature>
<dbReference type="EMBL" id="CP012036">
    <property type="protein sequence ID" value="ALF52922.1"/>
    <property type="molecule type" value="Genomic_DNA"/>
</dbReference>
<organism evidence="2 3">
    <name type="scientific">Nostoc piscinale CENA21</name>
    <dbReference type="NCBI Taxonomy" id="224013"/>
    <lineage>
        <taxon>Bacteria</taxon>
        <taxon>Bacillati</taxon>
        <taxon>Cyanobacteriota</taxon>
        <taxon>Cyanophyceae</taxon>
        <taxon>Nostocales</taxon>
        <taxon>Nostocaceae</taxon>
        <taxon>Nostoc</taxon>
    </lineage>
</organism>
<keyword evidence="2" id="KW-0808">Transferase</keyword>
<dbReference type="OrthoDB" id="9812327at2"/>
<dbReference type="PANTHER" id="PTHR22916:SF3">
    <property type="entry name" value="UDP-GLCNAC:BETAGAL BETA-1,3-N-ACETYLGLUCOSAMINYLTRANSFERASE-LIKE PROTEIN 1"/>
    <property type="match status" value="1"/>
</dbReference>
<reference evidence="3" key="1">
    <citation type="submission" date="2015-07" db="EMBL/GenBank/DDBJ databases">
        <title>Genome Of Nitrogen-Fixing Cyanobacterium Nostoc piscinale CENA21 From Solimoes/Amazon River Floodplain Sediments And Comparative Genomics To Uncover Biosynthetic Natural Products Potential.</title>
        <authorList>
            <person name="Leao T.F."/>
            <person name="Leao P.N."/>
            <person name="Guimaraes P.I."/>
            <person name="de Melo A.G.C."/>
            <person name="Ramos R.T.J."/>
            <person name="Silva A."/>
            <person name="Fiore M.F."/>
            <person name="Schneider M.P.C."/>
        </authorList>
    </citation>
    <scope>NUCLEOTIDE SEQUENCE [LARGE SCALE GENOMIC DNA]</scope>
    <source>
        <strain evidence="3">CENA21</strain>
    </source>
</reference>
<sequence>MPKVTVVIPAYNAMQFLPETVESVLAQTFSDLELLIVNDGSSDNIVQWANNITDERVKLISQENQGVSAARNTGIMQSNGEYLAFLDADDLWKPTKLEKQILRFEEYPEAGLVYTWTHLVDTFAKPINRVLASRLEGNVWKQILVANMIGNGSSAMVRRSCFQTVGLFDPELSGAADRDMWIRIAVHYPFAVVKEPLTLWRQHTNSMSKKRQEMVKDLRRTIDKNFQSVSFDLLYLQNRSYSYMNLYQAWNSIDEGNIEEAIYFRQQAYRNYPQICLTNNYIRLSLAILLIRFFGTNGYDGMRSLTRFLRWQFLNLVR</sequence>
<dbReference type="Proteomes" id="UP000062645">
    <property type="component" value="Chromosome"/>
</dbReference>
<dbReference type="PANTHER" id="PTHR22916">
    <property type="entry name" value="GLYCOSYLTRANSFERASE"/>
    <property type="match status" value="1"/>
</dbReference>
<dbReference type="InterPro" id="IPR001173">
    <property type="entry name" value="Glyco_trans_2-like"/>
</dbReference>
<dbReference type="PATRIC" id="fig|224013.5.peg.2123"/>
<evidence type="ECO:0000313" key="3">
    <source>
        <dbReference type="Proteomes" id="UP000062645"/>
    </source>
</evidence>
<evidence type="ECO:0000259" key="1">
    <source>
        <dbReference type="Pfam" id="PF00535"/>
    </source>
</evidence>
<evidence type="ECO:0000313" key="2">
    <source>
        <dbReference type="EMBL" id="ALF52922.1"/>
    </source>
</evidence>
<dbReference type="Gene3D" id="3.90.550.10">
    <property type="entry name" value="Spore Coat Polysaccharide Biosynthesis Protein SpsA, Chain A"/>
    <property type="match status" value="1"/>
</dbReference>
<protein>
    <submittedName>
        <fullName evidence="2">Glycosyl transferase family A</fullName>
    </submittedName>
</protein>